<sequence length="576" mass="63933">MRDRDGAAHRWGGEWADGAWTARLWAPDARDVALVHGDQTRPMMRQDDGFWSATITARPGDRYLFRVDGRDMPDPASRLQNGDVHAHSVVPGPSDFPWQTRWAGRDWAEAAIYELHVGTFTPDGTLAAAAEKLAGLADLGVTAVELMPVGQWPGDRGWGYDGVLPFALHPAYGRPDDLRRFVDRAHSLGLMVILDLVMNHFGPDGAWIHHAAPRFFDESRHTPWGAAIDFAQPEVREFWIQCAEYWLTEYRLDGLRLDAVHQITGPGADDFLRLFANRIHQADPSRAIHLIVEDERNDPDLREQGFDSAWNDDFHHAVHCLLTGESDGYYASFADDPFGDLCLALQNGHVEEGQARPARDTPRGRSCAHLPPTAFVNATQTHDQVGNRAQGERLLSLADPDGVRVAFALLLTAPFVPMIFMGEERGATSPFLFFVDFQGDLGEAVRHGRAREFAGIASMGSRVPDPLSPETFARSKLVWQDDQATRTWRDLTRRALMFRAQHVVPLLKSGRRAPASVVRHGAASLSAEWPFHGGALNLWLSLGQVAPDLKAPQDAAFRVDRVGLDPFAISVTARSR</sequence>
<keyword evidence="6" id="KW-0963">Cytoplasm</keyword>
<dbReference type="EC" id="3.2.1.141" evidence="4 13"/>
<feature type="binding site" evidence="16">
    <location>
        <begin position="312"/>
        <end position="316"/>
    </location>
    <ligand>
        <name>substrate</name>
    </ligand>
</feature>
<dbReference type="GO" id="GO:0005737">
    <property type="term" value="C:cytoplasm"/>
    <property type="evidence" value="ECO:0007669"/>
    <property type="project" value="UniProtKB-SubCell"/>
</dbReference>
<dbReference type="UniPathway" id="UPA00299"/>
<dbReference type="PANTHER" id="PTHR43651">
    <property type="entry name" value="1,4-ALPHA-GLUCAN-BRANCHING ENZYME"/>
    <property type="match status" value="1"/>
</dbReference>
<dbReference type="GO" id="GO:0005992">
    <property type="term" value="P:trehalose biosynthetic process"/>
    <property type="evidence" value="ECO:0007669"/>
    <property type="project" value="UniProtKB-UniRule"/>
</dbReference>
<reference evidence="19" key="2">
    <citation type="submission" date="2017-06" db="EMBL/GenBank/DDBJ databases">
        <authorList>
            <person name="Kim H.J."/>
            <person name="Triplett B.A."/>
        </authorList>
    </citation>
    <scope>NUCLEOTIDE SEQUENCE [LARGE SCALE GENOMIC DNA]</scope>
    <source>
        <strain evidence="19">DSM 26170</strain>
    </source>
</reference>
<evidence type="ECO:0000256" key="12">
    <source>
        <dbReference type="ARBA" id="ARBA00034013"/>
    </source>
</evidence>
<feature type="active site" description="Proton donor" evidence="15">
    <location>
        <position position="293"/>
    </location>
</feature>
<dbReference type="Proteomes" id="UP000292859">
    <property type="component" value="Unassembled WGS sequence"/>
</dbReference>
<evidence type="ECO:0000256" key="15">
    <source>
        <dbReference type="PIRSR" id="PIRSR006337-1"/>
    </source>
</evidence>
<evidence type="ECO:0000313" key="21">
    <source>
        <dbReference type="Proteomes" id="UP000198409"/>
    </source>
</evidence>
<dbReference type="RefSeq" id="WP_089387705.1">
    <property type="nucleotide sequence ID" value="NZ_FZNM01000004.1"/>
</dbReference>
<reference evidence="20 22" key="3">
    <citation type="submission" date="2019-02" db="EMBL/GenBank/DDBJ databases">
        <authorList>
            <person name="Zhang G."/>
        </authorList>
    </citation>
    <scope>NUCLEOTIDE SEQUENCE [LARGE SCALE GENOMIC DNA]</scope>
    <source>
        <strain evidence="20 22">CMB17</strain>
    </source>
</reference>
<feature type="binding site" evidence="16">
    <location>
        <begin position="256"/>
        <end position="261"/>
    </location>
    <ligand>
        <name>substrate</name>
    </ligand>
</feature>
<dbReference type="NCBIfam" id="TIGR02402">
    <property type="entry name" value="trehalose_TreZ"/>
    <property type="match status" value="1"/>
</dbReference>
<dbReference type="InterPro" id="IPR006047">
    <property type="entry name" value="GH13_cat_dom"/>
</dbReference>
<comment type="subcellular location">
    <subcellularLocation>
        <location evidence="1 15">Cytoplasm</location>
    </subcellularLocation>
</comment>
<dbReference type="InterPro" id="IPR004193">
    <property type="entry name" value="Glyco_hydro_13_N"/>
</dbReference>
<feature type="site" description="Transition state stabilizer" evidence="17">
    <location>
        <position position="383"/>
    </location>
</feature>
<evidence type="ECO:0000313" key="22">
    <source>
        <dbReference type="Proteomes" id="UP000292859"/>
    </source>
</evidence>
<feature type="domain" description="Glycosyl hydrolase family 13 catalytic" evidence="18">
    <location>
        <begin position="114"/>
        <end position="451"/>
    </location>
</feature>
<dbReference type="SMART" id="SM00642">
    <property type="entry name" value="Aamy"/>
    <property type="match status" value="1"/>
</dbReference>
<comment type="similarity">
    <text evidence="3 14">Belongs to the glycosyl hydrolase 13 family.</text>
</comment>
<dbReference type="Gene3D" id="3.20.20.80">
    <property type="entry name" value="Glycosidases"/>
    <property type="match status" value="1"/>
</dbReference>
<keyword evidence="9 14" id="KW-0326">Glycosidase</keyword>
<proteinExistence type="inferred from homology"/>
<reference evidence="21" key="1">
    <citation type="submission" date="2017-06" db="EMBL/GenBank/DDBJ databases">
        <authorList>
            <person name="Varghese N."/>
            <person name="Submissions S."/>
        </authorList>
    </citation>
    <scope>NUCLEOTIDE SEQUENCE [LARGE SCALE GENOMIC DNA]</scope>
    <source>
        <strain evidence="21">DSM 26170</strain>
    </source>
</reference>
<dbReference type="Pfam" id="PF02922">
    <property type="entry name" value="CBM_48"/>
    <property type="match status" value="1"/>
</dbReference>
<dbReference type="CDD" id="cd11325">
    <property type="entry name" value="AmyAc_GTHase"/>
    <property type="match status" value="1"/>
</dbReference>
<protein>
    <recommendedName>
        <fullName evidence="5 13">Malto-oligosyltrehalose trehalohydrolase</fullName>
        <shortName evidence="14">MTHase</shortName>
        <ecNumber evidence="4 13">3.2.1.141</ecNumber>
    </recommendedName>
    <alternativeName>
        <fullName evidence="11 14">4-alpha-D-((1-&gt;4)-alpha-D-glucano)trehalose trehalohydrolase</fullName>
    </alternativeName>
    <alternativeName>
        <fullName evidence="10 14">Maltooligosyl trehalose trehalohydrolase</fullName>
    </alternativeName>
</protein>
<evidence type="ECO:0000256" key="11">
    <source>
        <dbReference type="ARBA" id="ARBA00033284"/>
    </source>
</evidence>
<keyword evidence="7 14" id="KW-0378">Hydrolase</keyword>
<evidence type="ECO:0000256" key="13">
    <source>
        <dbReference type="NCBIfam" id="TIGR02402"/>
    </source>
</evidence>
<dbReference type="GO" id="GO:0033942">
    <property type="term" value="F:4-alpha-D-(1-&gt;4)-alpha-D-glucanotrehalose trehalohydrolase activity"/>
    <property type="evidence" value="ECO:0007669"/>
    <property type="project" value="UniProtKB-EC"/>
</dbReference>
<evidence type="ECO:0000256" key="5">
    <source>
        <dbReference type="ARBA" id="ARBA00015938"/>
    </source>
</evidence>
<evidence type="ECO:0000256" key="8">
    <source>
        <dbReference type="ARBA" id="ARBA00023277"/>
    </source>
</evidence>
<evidence type="ECO:0000259" key="18">
    <source>
        <dbReference type="SMART" id="SM00642"/>
    </source>
</evidence>
<accession>A0A238WD97</accession>
<dbReference type="EMBL" id="FZNM01000004">
    <property type="protein sequence ID" value="SNR44331.1"/>
    <property type="molecule type" value="Genomic_DNA"/>
</dbReference>
<keyword evidence="22" id="KW-1185">Reference proteome</keyword>
<dbReference type="InterPro" id="IPR017853">
    <property type="entry name" value="GH"/>
</dbReference>
<dbReference type="InterPro" id="IPR013783">
    <property type="entry name" value="Ig-like_fold"/>
</dbReference>
<evidence type="ECO:0000313" key="19">
    <source>
        <dbReference type="EMBL" id="SNR44331.1"/>
    </source>
</evidence>
<evidence type="ECO:0000256" key="9">
    <source>
        <dbReference type="ARBA" id="ARBA00023295"/>
    </source>
</evidence>
<comment type="pathway">
    <text evidence="2 14">Glycan biosynthesis; trehalose biosynthesis.</text>
</comment>
<dbReference type="SUPFAM" id="SSF51445">
    <property type="entry name" value="(Trans)glycosidases"/>
    <property type="match status" value="1"/>
</dbReference>
<dbReference type="PANTHER" id="PTHR43651:SF11">
    <property type="entry name" value="MALTO-OLIGOSYLTREHALOSE TREHALOHYDROLASE"/>
    <property type="match status" value="1"/>
</dbReference>
<dbReference type="CDD" id="cd02853">
    <property type="entry name" value="E_set_MTHase_like_N"/>
    <property type="match status" value="1"/>
</dbReference>
<evidence type="ECO:0000256" key="14">
    <source>
        <dbReference type="PIRNR" id="PIRNR006337"/>
    </source>
</evidence>
<evidence type="ECO:0000256" key="10">
    <source>
        <dbReference type="ARBA" id="ARBA00032057"/>
    </source>
</evidence>
<evidence type="ECO:0000256" key="16">
    <source>
        <dbReference type="PIRSR" id="PIRSR006337-2"/>
    </source>
</evidence>
<dbReference type="Gene3D" id="2.60.40.10">
    <property type="entry name" value="Immunoglobulins"/>
    <property type="match status" value="1"/>
</dbReference>
<evidence type="ECO:0000256" key="1">
    <source>
        <dbReference type="ARBA" id="ARBA00004496"/>
    </source>
</evidence>
<dbReference type="EMBL" id="SIRL01000004">
    <property type="protein sequence ID" value="TBN50927.1"/>
    <property type="molecule type" value="Genomic_DNA"/>
</dbReference>
<evidence type="ECO:0000256" key="7">
    <source>
        <dbReference type="ARBA" id="ARBA00022801"/>
    </source>
</evidence>
<evidence type="ECO:0000256" key="4">
    <source>
        <dbReference type="ARBA" id="ARBA00012268"/>
    </source>
</evidence>
<evidence type="ECO:0000256" key="6">
    <source>
        <dbReference type="ARBA" id="ARBA00022490"/>
    </source>
</evidence>
<dbReference type="SUPFAM" id="SSF81296">
    <property type="entry name" value="E set domains"/>
    <property type="match status" value="1"/>
</dbReference>
<dbReference type="InterPro" id="IPR012768">
    <property type="entry name" value="Trehalose_TreZ"/>
</dbReference>
<name>A0A238WD97_9RHOB</name>
<gene>
    <name evidence="20" type="primary">treZ</name>
    <name evidence="20" type="ORF">EYF88_08440</name>
    <name evidence="19" type="ORF">SAMN06265378_10493</name>
</gene>
<dbReference type="PIRSF" id="PIRSF006337">
    <property type="entry name" value="Trehalose_TreZ"/>
    <property type="match status" value="1"/>
</dbReference>
<dbReference type="AlphaFoldDB" id="A0A238WD97"/>
<dbReference type="Gene3D" id="1.10.10.760">
    <property type="entry name" value="E-set domains of sugar-utilizing enzymes"/>
    <property type="match status" value="1"/>
</dbReference>
<dbReference type="OrthoDB" id="9800174at2"/>
<feature type="active site" description="Nucleophile" evidence="15">
    <location>
        <position position="258"/>
    </location>
</feature>
<dbReference type="InterPro" id="IPR014756">
    <property type="entry name" value="Ig_E-set"/>
</dbReference>
<keyword evidence="8" id="KW-0119">Carbohydrate metabolism</keyword>
<evidence type="ECO:0000256" key="17">
    <source>
        <dbReference type="PIRSR" id="PIRSR006337-3"/>
    </source>
</evidence>
<dbReference type="InterPro" id="IPR044901">
    <property type="entry name" value="Trehalose_TreZ_E-set_sf"/>
</dbReference>
<comment type="catalytic activity">
    <reaction evidence="12 14">
        <text>hydrolysis of (1-&gt;4)-alpha-D-glucosidic linkage in 4-alpha-D-[(1-&gt;4)-alpha-D-glucanosyl]n trehalose to yield trehalose and (1-&gt;4)-alpha-D-glucan.</text>
        <dbReference type="EC" id="3.2.1.141"/>
    </reaction>
</comment>
<evidence type="ECO:0000256" key="3">
    <source>
        <dbReference type="ARBA" id="ARBA00008061"/>
    </source>
</evidence>
<dbReference type="Proteomes" id="UP000198409">
    <property type="component" value="Unassembled WGS sequence"/>
</dbReference>
<organism evidence="19 21">
    <name type="scientific">Paracoccus sediminis</name>
    <dbReference type="NCBI Taxonomy" id="1214787"/>
    <lineage>
        <taxon>Bacteria</taxon>
        <taxon>Pseudomonadati</taxon>
        <taxon>Pseudomonadota</taxon>
        <taxon>Alphaproteobacteria</taxon>
        <taxon>Rhodobacterales</taxon>
        <taxon>Paracoccaceae</taxon>
        <taxon>Paracoccus</taxon>
    </lineage>
</organism>
<dbReference type="Pfam" id="PF00128">
    <property type="entry name" value="Alpha-amylase"/>
    <property type="match status" value="1"/>
</dbReference>
<feature type="binding site" evidence="16">
    <location>
        <begin position="382"/>
        <end position="387"/>
    </location>
    <ligand>
        <name>substrate</name>
    </ligand>
</feature>
<evidence type="ECO:0000313" key="20">
    <source>
        <dbReference type="EMBL" id="TBN50927.1"/>
    </source>
</evidence>
<evidence type="ECO:0000256" key="2">
    <source>
        <dbReference type="ARBA" id="ARBA00005199"/>
    </source>
</evidence>